<dbReference type="PANTHER" id="PTHR37984">
    <property type="entry name" value="PROTEIN CBG26694"/>
    <property type="match status" value="1"/>
</dbReference>
<dbReference type="SUPFAM" id="SSF56399">
    <property type="entry name" value="ADP-ribosylation"/>
    <property type="match status" value="1"/>
</dbReference>
<dbReference type="FunFam" id="3.30.70.270:FF:000003">
    <property type="entry name" value="Transposon Ty3-G Gag-Pol polyprotein"/>
    <property type="match status" value="1"/>
</dbReference>
<dbReference type="PROSITE" id="PS50878">
    <property type="entry name" value="RT_POL"/>
    <property type="match status" value="1"/>
</dbReference>
<dbReference type="Gene3D" id="2.40.70.10">
    <property type="entry name" value="Acid Proteases"/>
    <property type="match status" value="1"/>
</dbReference>
<dbReference type="InterPro" id="IPR041588">
    <property type="entry name" value="Integrase_H2C2"/>
</dbReference>
<dbReference type="GO" id="GO:0006259">
    <property type="term" value="P:DNA metabolic process"/>
    <property type="evidence" value="ECO:0007669"/>
    <property type="project" value="UniProtKB-ARBA"/>
</dbReference>
<dbReference type="InterPro" id="IPR041577">
    <property type="entry name" value="RT_RNaseH_2"/>
</dbReference>
<feature type="compositionally biased region" description="Low complexity" evidence="6">
    <location>
        <begin position="514"/>
        <end position="524"/>
    </location>
</feature>
<dbReference type="Gene3D" id="1.10.340.70">
    <property type="match status" value="1"/>
</dbReference>
<keyword evidence="4" id="KW-0255">Endonuclease</keyword>
<keyword evidence="3" id="KW-0540">Nuclease</keyword>
<accession>A0A817XIG3</accession>
<reference evidence="8" key="1">
    <citation type="submission" date="2021-02" db="EMBL/GenBank/DDBJ databases">
        <authorList>
            <person name="Nowell W R."/>
        </authorList>
    </citation>
    <scope>NUCLEOTIDE SEQUENCE</scope>
</reference>
<evidence type="ECO:0000256" key="2">
    <source>
        <dbReference type="ARBA" id="ARBA00022695"/>
    </source>
</evidence>
<evidence type="ECO:0000256" key="6">
    <source>
        <dbReference type="SAM" id="MobiDB-lite"/>
    </source>
</evidence>
<dbReference type="FunFam" id="1.10.340.70:FF:000001">
    <property type="entry name" value="Retrovirus-related Pol polyprotein from transposon gypsy-like Protein"/>
    <property type="match status" value="1"/>
</dbReference>
<feature type="compositionally biased region" description="Polar residues" evidence="6">
    <location>
        <begin position="437"/>
        <end position="461"/>
    </location>
</feature>
<evidence type="ECO:0000256" key="1">
    <source>
        <dbReference type="ARBA" id="ARBA00022679"/>
    </source>
</evidence>
<proteinExistence type="predicted"/>
<dbReference type="GO" id="GO:0004519">
    <property type="term" value="F:endonuclease activity"/>
    <property type="evidence" value="ECO:0007669"/>
    <property type="project" value="UniProtKB-KW"/>
</dbReference>
<keyword evidence="4" id="KW-0378">Hydrolase</keyword>
<feature type="region of interest" description="Disordered" evidence="6">
    <location>
        <begin position="1285"/>
        <end position="1309"/>
    </location>
</feature>
<dbReference type="Gene3D" id="3.10.10.10">
    <property type="entry name" value="HIV Type 1 Reverse Transcriptase, subunit A, domain 1"/>
    <property type="match status" value="2"/>
</dbReference>
<feature type="region of interest" description="Disordered" evidence="6">
    <location>
        <begin position="437"/>
        <end position="531"/>
    </location>
</feature>
<dbReference type="InterPro" id="IPR000477">
    <property type="entry name" value="RT_dom"/>
</dbReference>
<dbReference type="Gene3D" id="3.30.420.10">
    <property type="entry name" value="Ribonuclease H-like superfamily/Ribonuclease H"/>
    <property type="match status" value="1"/>
</dbReference>
<evidence type="ECO:0000313" key="8">
    <source>
        <dbReference type="EMBL" id="CAF3368404.1"/>
    </source>
</evidence>
<feature type="domain" description="Reverse transcriptase" evidence="7">
    <location>
        <begin position="883"/>
        <end position="1083"/>
    </location>
</feature>
<dbReference type="SUPFAM" id="SSF56672">
    <property type="entry name" value="DNA/RNA polymerases"/>
    <property type="match status" value="1"/>
</dbReference>
<dbReference type="GO" id="GO:0016779">
    <property type="term" value="F:nucleotidyltransferase activity"/>
    <property type="evidence" value="ECO:0007669"/>
    <property type="project" value="UniProtKB-KW"/>
</dbReference>
<dbReference type="Pfam" id="PF00078">
    <property type="entry name" value="RVT_1"/>
    <property type="match status" value="1"/>
</dbReference>
<dbReference type="CDD" id="cd00303">
    <property type="entry name" value="retropepsin_like"/>
    <property type="match status" value="1"/>
</dbReference>
<dbReference type="InterPro" id="IPR043128">
    <property type="entry name" value="Rev_trsase/Diguanyl_cyclase"/>
</dbReference>
<dbReference type="InterPro" id="IPR021109">
    <property type="entry name" value="Peptidase_aspartic_dom_sf"/>
</dbReference>
<evidence type="ECO:0000259" key="7">
    <source>
        <dbReference type="PROSITE" id="PS50878"/>
    </source>
</evidence>
<feature type="compositionally biased region" description="Polar residues" evidence="6">
    <location>
        <begin position="489"/>
        <end position="498"/>
    </location>
</feature>
<dbReference type="Gene3D" id="3.30.70.270">
    <property type="match status" value="2"/>
</dbReference>
<dbReference type="CDD" id="cd01647">
    <property type="entry name" value="RT_LTR"/>
    <property type="match status" value="1"/>
</dbReference>
<dbReference type="InterPro" id="IPR050951">
    <property type="entry name" value="Retrovirus_Pol_polyprotein"/>
</dbReference>
<evidence type="ECO:0000256" key="5">
    <source>
        <dbReference type="ARBA" id="ARBA00023268"/>
    </source>
</evidence>
<keyword evidence="2" id="KW-0548">Nucleotidyltransferase</keyword>
<evidence type="ECO:0000313" key="9">
    <source>
        <dbReference type="Proteomes" id="UP000663865"/>
    </source>
</evidence>
<dbReference type="FunFam" id="3.10.20.370:FF:000001">
    <property type="entry name" value="Retrovirus-related Pol polyprotein from transposon 17.6-like protein"/>
    <property type="match status" value="1"/>
</dbReference>
<gene>
    <name evidence="8" type="ORF">KIK155_LOCUS5162</name>
</gene>
<dbReference type="GO" id="GO:0003676">
    <property type="term" value="F:nucleic acid binding"/>
    <property type="evidence" value="ECO:0007669"/>
    <property type="project" value="InterPro"/>
</dbReference>
<dbReference type="PANTHER" id="PTHR37984:SF5">
    <property type="entry name" value="PROTEIN NYNRIN-LIKE"/>
    <property type="match status" value="1"/>
</dbReference>
<keyword evidence="1" id="KW-0808">Transferase</keyword>
<dbReference type="InterPro" id="IPR036397">
    <property type="entry name" value="RNaseH_sf"/>
</dbReference>
<dbReference type="Proteomes" id="UP000663865">
    <property type="component" value="Unassembled WGS sequence"/>
</dbReference>
<comment type="caution">
    <text evidence="8">The sequence shown here is derived from an EMBL/GenBank/DDBJ whole genome shotgun (WGS) entry which is preliminary data.</text>
</comment>
<name>A0A817XIG3_9BILA</name>
<dbReference type="CDD" id="cd09274">
    <property type="entry name" value="RNase_HI_RT_Ty3"/>
    <property type="match status" value="1"/>
</dbReference>
<dbReference type="SUPFAM" id="SSF50630">
    <property type="entry name" value="Acid proteases"/>
    <property type="match status" value="1"/>
</dbReference>
<evidence type="ECO:0000256" key="4">
    <source>
        <dbReference type="ARBA" id="ARBA00022759"/>
    </source>
</evidence>
<dbReference type="Pfam" id="PF13975">
    <property type="entry name" value="gag-asp_proteas"/>
    <property type="match status" value="1"/>
</dbReference>
<keyword evidence="5" id="KW-0511">Multifunctional enzyme</keyword>
<dbReference type="Gene3D" id="3.90.176.10">
    <property type="entry name" value="Toxin ADP-ribosyltransferase, Chain A, domain 1"/>
    <property type="match status" value="1"/>
</dbReference>
<protein>
    <recommendedName>
        <fullName evidence="7">Reverse transcriptase domain-containing protein</fullName>
    </recommendedName>
</protein>
<dbReference type="Pfam" id="PF17919">
    <property type="entry name" value="RT_RNaseH_2"/>
    <property type="match status" value="1"/>
</dbReference>
<dbReference type="EMBL" id="CAJNYV010000564">
    <property type="protein sequence ID" value="CAF3368404.1"/>
    <property type="molecule type" value="Genomic_DNA"/>
</dbReference>
<sequence>MTLEKATASIVPLVSGIINYVVLVKQYCNRYSPILTRDESAAIYLYSMQTEFFSSLKKALRDQKRHLLKPWFHYLKLFLNARERLPFYYDTVWRGVSGDFDANCLHNDLQTWWSVNSCSKVFHVIEAFVGGKGVVFAIKVSHGKDISASMAMKDEQEVILKPGMGATVFMKNKPLDFDSPHVGKTGVKLTVYRDFTAGPELEGELLTKTSERIVKKITLEALTNITGHSRRYMQTMPNSTQDSAMMVCYRESLSNLEKFHGDEEQKILNFINNIERIGKMISAPDEILLCMCTAKLDGEAKRWYEDNMSLTHWENLKSSLLERFTTSDSSSKIFEQLKERKQKLDETITSYYDAVIKLCREYDSTMSQKMMISWLQNGIKDSLKTHIKRQMKLLPESARTTQAFLKIAKDEQELQEENSTEQESSQPYLPFITNTISKTPQKIQSNSDRTTTSQYLPSRQATYEHTKQNSPSSTNYNSTRSKSDGCDFYSQQRSNPRQQESRHTVTYNKRREQQQQPNRQPSHPSTQSDTQQRFLLAETRDGGHSSNKQNPSRINYTSSTLSTPVYINVQVNNKQHEAIIDTGSAGTIINHQLLKKIYHKNFIYKNKLHKSANCSSINIIGEIELEIKIQGHKTYILADVATNLITDLLLGNDWIYPNNVIIDSPQQHIFLMNENRKVIVSTPFVKPKQLRLPVLLTEEITLPPKSEKCINIKILSSMNQTPEALFEPTRHLHSKAIFLINALVKVEENRSRIMIINANDRQKTLSKNTTLGHISYRSEANNYLILPEVSQGNNKRLMSTKIFSRKRDSHLPDRSCVLTTHRKVPSVGLACRMNNHDVEQLQCYVCQEQFLSRNDLQQHLRQKCYPSEIRTQIEQITQHIEDAEQREKLQQILWKHGKLFDLRQPSIIKATIHHAIETGAHPPIYTSPYRVSYKDEQIQREEIDKLFKQGVIEESTSPWSSPIVLVRKKDGSVRFCIVGLDPKDRPKTAFSTRDQHYQFTVLPQGVTNGPPAFQRIVSQILGPTRWKYSLAYLDDVIIYSTTFKEHLIHLNDILNRLNYANFRLNVTKCQIARTSIDYLGHHIEHRSIRPNADNIRALLETQQPTSAKEAFRFVKAAEYYRKFIPGFSTITQPLHQYAPTTKEQRTKKSQATPITLSDDAIDAFNKLKRILTNDLVLRIPDQNLPFKIQTDASKIGVGAVLVQTHPNGDLPVAYLSKKFTTTQMNWPATEQECYAIIYAIEKWHKYLDGQSFSIETDHKPLLPLNSKQQLNSKCKHNIVADYLSRSPVDDGSNDEDDYTPTRSASTQTDDYMKTKIVAPVITRNYAKQQVAERSDLHSVDRTCEMDTRKRNVDIEVVQSCGTHYNQCHTSVVTNEIQQIIPFTWEQVKEAQHQDEEINNIINDIRNHKKYFIKDNMLMKKACPPVPVIPKGRIRSDIIKIYHDTLANGAHFGRDRTINKIQQRYFWPGIISDIHNFIKSCLLCSQNNPLRQKPPGAFKQIKPPDGIWQLLTMDFHGPITPTTKNGNKYTALSNEKRTNWDEQLPFVTFNYNTTIHRTTNQIPFELIYGRKPILPFDQQQPLVTLSQDPEHKTKLNQHLSVLTEQPKATILEQQRKYREHYDRYRTNPIYKINDIILVKTLNKRNKFDIIYEGPFKITQQLGKTKFIVEHIKKHTLVRQVTIDVIIPLCERKRMD</sequence>
<dbReference type="InterPro" id="IPR043502">
    <property type="entry name" value="DNA/RNA_pol_sf"/>
</dbReference>
<organism evidence="8 9">
    <name type="scientific">Rotaria socialis</name>
    <dbReference type="NCBI Taxonomy" id="392032"/>
    <lineage>
        <taxon>Eukaryota</taxon>
        <taxon>Metazoa</taxon>
        <taxon>Spiralia</taxon>
        <taxon>Gnathifera</taxon>
        <taxon>Rotifera</taxon>
        <taxon>Eurotatoria</taxon>
        <taxon>Bdelloidea</taxon>
        <taxon>Philodinida</taxon>
        <taxon>Philodinidae</taxon>
        <taxon>Rotaria</taxon>
    </lineage>
</organism>
<feature type="compositionally biased region" description="Polar residues" evidence="6">
    <location>
        <begin position="468"/>
        <end position="480"/>
    </location>
</feature>
<feature type="compositionally biased region" description="Basic and acidic residues" evidence="6">
    <location>
        <begin position="499"/>
        <end position="513"/>
    </location>
</feature>
<dbReference type="Pfam" id="PF17921">
    <property type="entry name" value="Integrase_H2C2"/>
    <property type="match status" value="1"/>
</dbReference>
<evidence type="ECO:0000256" key="3">
    <source>
        <dbReference type="ARBA" id="ARBA00022722"/>
    </source>
</evidence>
<feature type="compositionally biased region" description="Polar residues" evidence="6">
    <location>
        <begin position="1300"/>
        <end position="1309"/>
    </location>
</feature>